<sequence>MGRKRLITDSFPGVKKSRGHRGPGDPCKGEEAADTGESQQPPVEEAVLDLLRQFDLAWQYGPCTGITRFQRWERADRLGLSPPTEVLRVLWAHPGNPSVQFRSEHGPRGRGPSPGPDLWGLGPGLAPPAGVGYLAFLVGGIAPEHIHCTWGGVWTGMNRWGLWDLGRGSCTH</sequence>
<evidence type="ECO:0000256" key="1">
    <source>
        <dbReference type="SAM" id="MobiDB-lite"/>
    </source>
</evidence>
<organism evidence="2 3">
    <name type="scientific">Ornithorhynchus anatinus</name>
    <name type="common">Duckbill platypus</name>
    <dbReference type="NCBI Taxonomy" id="9258"/>
    <lineage>
        <taxon>Eukaryota</taxon>
        <taxon>Metazoa</taxon>
        <taxon>Chordata</taxon>
        <taxon>Craniata</taxon>
        <taxon>Vertebrata</taxon>
        <taxon>Euteleostomi</taxon>
        <taxon>Mammalia</taxon>
        <taxon>Monotremata</taxon>
        <taxon>Ornithorhynchidae</taxon>
        <taxon>Ornithorhynchus</taxon>
    </lineage>
</organism>
<dbReference type="FunCoup" id="A0A6I8N224">
    <property type="interactions" value="232"/>
</dbReference>
<feature type="region of interest" description="Disordered" evidence="1">
    <location>
        <begin position="98"/>
        <end position="121"/>
    </location>
</feature>
<evidence type="ECO:0000313" key="3">
    <source>
        <dbReference type="Proteomes" id="UP000002279"/>
    </source>
</evidence>
<dbReference type="Ensembl" id="ENSOANT00000066836.1">
    <property type="protein sequence ID" value="ENSOANP00000035002.1"/>
    <property type="gene ID" value="ENSOANG00000038827.1"/>
</dbReference>
<evidence type="ECO:0000313" key="2">
    <source>
        <dbReference type="Ensembl" id="ENSOANP00000035002.1"/>
    </source>
</evidence>
<dbReference type="Pfam" id="PF04081">
    <property type="entry name" value="DNA_pol_delta_4"/>
    <property type="match status" value="1"/>
</dbReference>
<accession>A0A6I8N224</accession>
<dbReference type="GeneTree" id="ENSGT00390000005096"/>
<dbReference type="GO" id="GO:0043625">
    <property type="term" value="C:delta DNA polymerase complex"/>
    <property type="evidence" value="ECO:0000318"/>
    <property type="project" value="GO_Central"/>
</dbReference>
<dbReference type="OMA" id="RSLWHEY"/>
<dbReference type="InParanoid" id="A0A6I8N224"/>
<dbReference type="Bgee" id="ENSOANG00000038827">
    <property type="expression patterns" value="Expressed in heart and 7 other cell types or tissues"/>
</dbReference>
<reference evidence="2" key="2">
    <citation type="submission" date="2025-08" db="UniProtKB">
        <authorList>
            <consortium name="Ensembl"/>
        </authorList>
    </citation>
    <scope>IDENTIFICATION</scope>
    <source>
        <strain evidence="2">Glennie</strain>
    </source>
</reference>
<name>A0A6I8N224_ORNAN</name>
<reference evidence="2" key="3">
    <citation type="submission" date="2025-09" db="UniProtKB">
        <authorList>
            <consortium name="Ensembl"/>
        </authorList>
    </citation>
    <scope>IDENTIFICATION</scope>
    <source>
        <strain evidence="2">Glennie</strain>
    </source>
</reference>
<dbReference type="PANTHER" id="PTHR14303:SF0">
    <property type="entry name" value="DNA POLYMERASE DELTA SUBUNIT 4"/>
    <property type="match status" value="1"/>
</dbReference>
<feature type="region of interest" description="Disordered" evidence="1">
    <location>
        <begin position="1"/>
        <end position="41"/>
    </location>
</feature>
<dbReference type="GO" id="GO:0000731">
    <property type="term" value="P:DNA synthesis involved in DNA repair"/>
    <property type="evidence" value="ECO:0000318"/>
    <property type="project" value="GO_Central"/>
</dbReference>
<protein>
    <submittedName>
        <fullName evidence="2">DNA polymerase delta 4, accessory subunit</fullName>
    </submittedName>
</protein>
<dbReference type="Proteomes" id="UP000002279">
    <property type="component" value="Chromosome 3"/>
</dbReference>
<proteinExistence type="predicted"/>
<keyword evidence="3" id="KW-1185">Reference proteome</keyword>
<dbReference type="AlphaFoldDB" id="A0A6I8N224"/>
<dbReference type="GO" id="GO:0006261">
    <property type="term" value="P:DNA-templated DNA replication"/>
    <property type="evidence" value="ECO:0000318"/>
    <property type="project" value="GO_Central"/>
</dbReference>
<dbReference type="InterPro" id="IPR007218">
    <property type="entry name" value="DNA_pol_delta_4"/>
</dbReference>
<dbReference type="PANTHER" id="PTHR14303">
    <property type="entry name" value="DNA POLYMERASE DELTA SUBUNIT 4"/>
    <property type="match status" value="1"/>
</dbReference>
<gene>
    <name evidence="2" type="primary">POLD4</name>
</gene>
<reference evidence="2 3" key="1">
    <citation type="journal article" date="2008" name="Nature">
        <title>Genome analysis of the platypus reveals unique signatures of evolution.</title>
        <authorList>
            <person name="Warren W.C."/>
            <person name="Hillier L.W."/>
            <person name="Marshall Graves J.A."/>
            <person name="Birney E."/>
            <person name="Ponting C.P."/>
            <person name="Grutzner F."/>
            <person name="Belov K."/>
            <person name="Miller W."/>
            <person name="Clarke L."/>
            <person name="Chinwalla A.T."/>
            <person name="Yang S.P."/>
            <person name="Heger A."/>
            <person name="Locke D.P."/>
            <person name="Miethke P."/>
            <person name="Waters P.D."/>
            <person name="Veyrunes F."/>
            <person name="Fulton L."/>
            <person name="Fulton B."/>
            <person name="Graves T."/>
            <person name="Wallis J."/>
            <person name="Puente X.S."/>
            <person name="Lopez-Otin C."/>
            <person name="Ordonez G.R."/>
            <person name="Eichler E.E."/>
            <person name="Chen L."/>
            <person name="Cheng Z."/>
            <person name="Deakin J.E."/>
            <person name="Alsop A."/>
            <person name="Thompson K."/>
            <person name="Kirby P."/>
            <person name="Papenfuss A.T."/>
            <person name="Wakefield M.J."/>
            <person name="Olender T."/>
            <person name="Lancet D."/>
            <person name="Huttley G.A."/>
            <person name="Smit A.F."/>
            <person name="Pask A."/>
            <person name="Temple-Smith P."/>
            <person name="Batzer M.A."/>
            <person name="Walker J.A."/>
            <person name="Konkel M.K."/>
            <person name="Harris R.S."/>
            <person name="Whittington C.M."/>
            <person name="Wong E.S."/>
            <person name="Gemmell N.J."/>
            <person name="Buschiazzo E."/>
            <person name="Vargas Jentzsch I.M."/>
            <person name="Merkel A."/>
            <person name="Schmitz J."/>
            <person name="Zemann A."/>
            <person name="Churakov G."/>
            <person name="Kriegs J.O."/>
            <person name="Brosius J."/>
            <person name="Murchison E.P."/>
            <person name="Sachidanandam R."/>
            <person name="Smith C."/>
            <person name="Hannon G.J."/>
            <person name="Tsend-Ayush E."/>
            <person name="McMillan D."/>
            <person name="Attenborough R."/>
            <person name="Rens W."/>
            <person name="Ferguson-Smith M."/>
            <person name="Lefevre C.M."/>
            <person name="Sharp J.A."/>
            <person name="Nicholas K.R."/>
            <person name="Ray D.A."/>
            <person name="Kube M."/>
            <person name="Reinhardt R."/>
            <person name="Pringle T.H."/>
            <person name="Taylor J."/>
            <person name="Jones R.C."/>
            <person name="Nixon B."/>
            <person name="Dacheux J.L."/>
            <person name="Niwa H."/>
            <person name="Sekita Y."/>
            <person name="Huang X."/>
            <person name="Stark A."/>
            <person name="Kheradpour P."/>
            <person name="Kellis M."/>
            <person name="Flicek P."/>
            <person name="Chen Y."/>
            <person name="Webber C."/>
            <person name="Hardison R."/>
            <person name="Nelson J."/>
            <person name="Hallsworth-Pepin K."/>
            <person name="Delehaunty K."/>
            <person name="Markovic C."/>
            <person name="Minx P."/>
            <person name="Feng Y."/>
            <person name="Kremitzki C."/>
            <person name="Mitreva M."/>
            <person name="Glasscock J."/>
            <person name="Wylie T."/>
            <person name="Wohldmann P."/>
            <person name="Thiru P."/>
            <person name="Nhan M.N."/>
            <person name="Pohl C.S."/>
            <person name="Smith S.M."/>
            <person name="Hou S."/>
            <person name="Nefedov M."/>
            <person name="de Jong P.J."/>
            <person name="Renfree M.B."/>
            <person name="Mardis E.R."/>
            <person name="Wilson R.K."/>
        </authorList>
    </citation>
    <scope>NUCLEOTIDE SEQUENCE [LARGE SCALE GENOMIC DNA]</scope>
    <source>
        <strain evidence="2 3">Glennie</strain>
    </source>
</reference>